<accession>A0ABQ2LII8</accession>
<protein>
    <submittedName>
        <fullName evidence="2">Uncharacterized protein</fullName>
    </submittedName>
</protein>
<gene>
    <name evidence="2" type="ORF">GCM10012286_06360</name>
</gene>
<dbReference type="Proteomes" id="UP000656881">
    <property type="component" value="Unassembled WGS sequence"/>
</dbReference>
<evidence type="ECO:0000313" key="2">
    <source>
        <dbReference type="EMBL" id="GGO35529.1"/>
    </source>
</evidence>
<feature type="region of interest" description="Disordered" evidence="1">
    <location>
        <begin position="1"/>
        <end position="45"/>
    </location>
</feature>
<organism evidence="2 3">
    <name type="scientific">Streptomyces lasiicapitis</name>
    <dbReference type="NCBI Taxonomy" id="1923961"/>
    <lineage>
        <taxon>Bacteria</taxon>
        <taxon>Bacillati</taxon>
        <taxon>Actinomycetota</taxon>
        <taxon>Actinomycetes</taxon>
        <taxon>Kitasatosporales</taxon>
        <taxon>Streptomycetaceae</taxon>
        <taxon>Streptomyces</taxon>
    </lineage>
</organism>
<evidence type="ECO:0000256" key="1">
    <source>
        <dbReference type="SAM" id="MobiDB-lite"/>
    </source>
</evidence>
<reference evidence="3" key="1">
    <citation type="journal article" date="2019" name="Int. J. Syst. Evol. Microbiol.">
        <title>The Global Catalogue of Microorganisms (GCM) 10K type strain sequencing project: providing services to taxonomists for standard genome sequencing and annotation.</title>
        <authorList>
            <consortium name="The Broad Institute Genomics Platform"/>
            <consortium name="The Broad Institute Genome Sequencing Center for Infectious Disease"/>
            <person name="Wu L."/>
            <person name="Ma J."/>
        </authorList>
    </citation>
    <scope>NUCLEOTIDE SEQUENCE [LARGE SCALE GENOMIC DNA]</scope>
    <source>
        <strain evidence="3">CGMCC 4.7349</strain>
    </source>
</reference>
<evidence type="ECO:0000313" key="3">
    <source>
        <dbReference type="Proteomes" id="UP000656881"/>
    </source>
</evidence>
<feature type="compositionally biased region" description="Gly residues" evidence="1">
    <location>
        <begin position="24"/>
        <end position="37"/>
    </location>
</feature>
<dbReference type="EMBL" id="BMNG01000001">
    <property type="protein sequence ID" value="GGO35529.1"/>
    <property type="molecule type" value="Genomic_DNA"/>
</dbReference>
<comment type="caution">
    <text evidence="2">The sequence shown here is derived from an EMBL/GenBank/DDBJ whole genome shotgun (WGS) entry which is preliminary data.</text>
</comment>
<keyword evidence="3" id="KW-1185">Reference proteome</keyword>
<sequence>MVQGLAAGDAVEADHEGVAEPALVGGGGGAQGGGRGPVAGARGERGLQGFGGEGFGEVVGSQVVGRLVGGGQQGVQVRVGPVGCEAVRPVAASAAGGEGALGGFR</sequence>
<proteinExistence type="predicted"/>
<name>A0ABQ2LII8_9ACTN</name>